<dbReference type="AlphaFoldDB" id="A0A652KJ31"/>
<evidence type="ECO:0000313" key="3">
    <source>
        <dbReference type="EMBL" id="TXS23725.1"/>
    </source>
</evidence>
<dbReference type="SUPFAM" id="SSF50475">
    <property type="entry name" value="FMN-binding split barrel"/>
    <property type="match status" value="1"/>
</dbReference>
<organism evidence="3">
    <name type="scientific">Streptomyces sp. gb1(2016)</name>
    <dbReference type="NCBI Taxonomy" id="1828321"/>
    <lineage>
        <taxon>Bacteria</taxon>
        <taxon>Bacillati</taxon>
        <taxon>Actinomycetota</taxon>
        <taxon>Actinomycetes</taxon>
        <taxon>Kitasatosporales</taxon>
        <taxon>Streptomycetaceae</taxon>
        <taxon>Streptomyces</taxon>
    </lineage>
</organism>
<dbReference type="InterPro" id="IPR052019">
    <property type="entry name" value="F420H2_bilvrd_red/Heme_oxyg"/>
</dbReference>
<accession>A0A652KJ31</accession>
<dbReference type="Gene3D" id="2.30.110.10">
    <property type="entry name" value="Electron Transport, Fmn-binding Protein, Chain A"/>
    <property type="match status" value="1"/>
</dbReference>
<dbReference type="PANTHER" id="PTHR35176">
    <property type="entry name" value="HEME OXYGENASE HI_0854-RELATED"/>
    <property type="match status" value="1"/>
</dbReference>
<dbReference type="GO" id="GO:0016627">
    <property type="term" value="F:oxidoreductase activity, acting on the CH-CH group of donors"/>
    <property type="evidence" value="ECO:0007669"/>
    <property type="project" value="TreeGrafter"/>
</dbReference>
<dbReference type="PANTHER" id="PTHR35176:SF1">
    <property type="entry name" value="F420H(2)-DEPENDENT BILIVERDIN REDUCTASE"/>
    <property type="match status" value="1"/>
</dbReference>
<dbReference type="Pfam" id="PF01243">
    <property type="entry name" value="PNPOx_N"/>
    <property type="match status" value="1"/>
</dbReference>
<evidence type="ECO:0000256" key="1">
    <source>
        <dbReference type="ARBA" id="ARBA00023002"/>
    </source>
</evidence>
<comment type="caution">
    <text evidence="3">The sequence shown here is derived from an EMBL/GenBank/DDBJ whole genome shotgun (WGS) entry which is preliminary data.</text>
</comment>
<feature type="domain" description="Pyridoxamine 5'-phosphate oxidase N-terminal" evidence="2">
    <location>
        <begin position="12"/>
        <end position="131"/>
    </location>
</feature>
<dbReference type="GO" id="GO:0005829">
    <property type="term" value="C:cytosol"/>
    <property type="evidence" value="ECO:0007669"/>
    <property type="project" value="TreeGrafter"/>
</dbReference>
<gene>
    <name evidence="3" type="ORF">EAO74_24520</name>
</gene>
<dbReference type="InterPro" id="IPR012349">
    <property type="entry name" value="Split_barrel_FMN-bd"/>
</dbReference>
<evidence type="ECO:0000259" key="2">
    <source>
        <dbReference type="Pfam" id="PF01243"/>
    </source>
</evidence>
<sequence length="134" mass="14717">MAPTQTPTPVLSAEAQAFLTENHLCTFTTLRPDGSPHTAPVRFTWDKDTGLARVMTAVTRRKARNVLARPGSRVSVCQMAGWHWITLEGTATVSTEPARVAEGVRLYTKRFWSPPPRPPGLAVIEIRVDRVLGG</sequence>
<proteinExistence type="predicted"/>
<dbReference type="InterPro" id="IPR011576">
    <property type="entry name" value="Pyridox_Oxase_N"/>
</dbReference>
<protein>
    <submittedName>
        <fullName evidence="3">TIGR03618 family F420-dependent PPOX class oxidoreductase</fullName>
    </submittedName>
</protein>
<dbReference type="EMBL" id="RDBM01000037">
    <property type="protein sequence ID" value="TXS23725.1"/>
    <property type="molecule type" value="Genomic_DNA"/>
</dbReference>
<dbReference type="InterPro" id="IPR019920">
    <property type="entry name" value="F420-binding_dom_put"/>
</dbReference>
<dbReference type="RefSeq" id="WP_099177405.1">
    <property type="nucleotide sequence ID" value="NZ_RDBM01000037.1"/>
</dbReference>
<keyword evidence="1" id="KW-0560">Oxidoreductase</keyword>
<dbReference type="NCBIfam" id="TIGR03618">
    <property type="entry name" value="Rv1155_F420"/>
    <property type="match status" value="1"/>
</dbReference>
<name>A0A652KJ31_9ACTN</name>
<reference evidence="3" key="1">
    <citation type="submission" date="2018-10" db="EMBL/GenBank/DDBJ databases">
        <authorList>
            <person name="Hariharan J."/>
            <person name="Choudoir M.J."/>
            <person name="Diebold P."/>
            <person name="Panke-Buisse K."/>
            <person name="Campbell A.N."/>
            <person name="Buckley D.H."/>
        </authorList>
    </citation>
    <scope>NUCLEOTIDE SEQUENCE</scope>
    <source>
        <strain evidence="3">Gb1</strain>
    </source>
</reference>
<dbReference type="GO" id="GO:0070967">
    <property type="term" value="F:coenzyme F420 binding"/>
    <property type="evidence" value="ECO:0007669"/>
    <property type="project" value="TreeGrafter"/>
</dbReference>